<accession>A0A263C030</accession>
<evidence type="ECO:0000256" key="3">
    <source>
        <dbReference type="ARBA" id="ARBA00023125"/>
    </source>
</evidence>
<dbReference type="PROSITE" id="PS51063">
    <property type="entry name" value="HTH_CRP_2"/>
    <property type="match status" value="1"/>
</dbReference>
<protein>
    <submittedName>
        <fullName evidence="6">RNA polymerase subunit sigma-70</fullName>
    </submittedName>
</protein>
<dbReference type="PANTHER" id="PTHR34294:SF1">
    <property type="entry name" value="TRANSCRIPTIONAL REGULATOR LSRR"/>
    <property type="match status" value="1"/>
</dbReference>
<evidence type="ECO:0000256" key="4">
    <source>
        <dbReference type="ARBA" id="ARBA00023163"/>
    </source>
</evidence>
<evidence type="ECO:0000259" key="5">
    <source>
        <dbReference type="PROSITE" id="PS51063"/>
    </source>
</evidence>
<dbReference type="InterPro" id="IPR036390">
    <property type="entry name" value="WH_DNA-bd_sf"/>
</dbReference>
<evidence type="ECO:0000313" key="7">
    <source>
        <dbReference type="Proteomes" id="UP000217083"/>
    </source>
</evidence>
<evidence type="ECO:0000256" key="2">
    <source>
        <dbReference type="ARBA" id="ARBA00023015"/>
    </source>
</evidence>
<dbReference type="InterPro" id="IPR037171">
    <property type="entry name" value="NagB/RpiA_transferase-like"/>
</dbReference>
<reference evidence="7" key="1">
    <citation type="submission" date="2017-08" db="EMBL/GenBank/DDBJ databases">
        <authorList>
            <person name="Huang Z."/>
        </authorList>
    </citation>
    <scope>NUCLEOTIDE SEQUENCE [LARGE SCALE GENOMIC DNA]</scope>
    <source>
        <strain evidence="7">SA5d-4</strain>
    </source>
</reference>
<dbReference type="Pfam" id="PF13545">
    <property type="entry name" value="HTH_Crp_2"/>
    <property type="match status" value="1"/>
</dbReference>
<sequence>MYYELDYSQQKIAEKLGVSRPSVSRLLQQAKQEGIVNISIIDPNDNREKLAERLTTVFGLKHCIVTNVPQYNSENIKQSLGAVAASYLTEIVKDGDIIGTTWGTTLYHLSQQLQPKNVKNVKVVQLNGGVTYSETNTYASEILNDLSKAFHTVPHFLPLPAVVDHAVVKEAILSDRHINSVLEMGNAANIALVTVGALNDTSTLVNAGYFTNSDLKVLKNNGAVGDICSRCIDINGEISSNELDQRTIGLTLAELKKKEYGILIAGGSQKIEGIFGALAGKYTNVLITDQFTAKALLEMEVNSSHE</sequence>
<name>A0A263C030_9BACI</name>
<reference evidence="6 7" key="2">
    <citation type="submission" date="2017-09" db="EMBL/GenBank/DDBJ databases">
        <title>Bacillus patelloidae sp. nov., isolated from the intestinal tract of a marine limpet.</title>
        <authorList>
            <person name="Liu R."/>
            <person name="Dong C."/>
            <person name="Shao Z."/>
        </authorList>
    </citation>
    <scope>NUCLEOTIDE SEQUENCE [LARGE SCALE GENOMIC DNA]</scope>
    <source>
        <strain evidence="6 7">SA5d-4</strain>
    </source>
</reference>
<comment type="caution">
    <text evidence="6">The sequence shown here is derived from an EMBL/GenBank/DDBJ whole genome shotgun (WGS) entry which is preliminary data.</text>
</comment>
<dbReference type="AlphaFoldDB" id="A0A263C030"/>
<dbReference type="GO" id="GO:0003677">
    <property type="term" value="F:DNA binding"/>
    <property type="evidence" value="ECO:0007669"/>
    <property type="project" value="UniProtKB-KW"/>
</dbReference>
<proteinExistence type="inferred from homology"/>
<dbReference type="EMBL" id="NPIA01000001">
    <property type="protein sequence ID" value="OZM58746.1"/>
    <property type="molecule type" value="Genomic_DNA"/>
</dbReference>
<dbReference type="Gene3D" id="3.40.50.1360">
    <property type="match status" value="1"/>
</dbReference>
<gene>
    <name evidence="6" type="ORF">CIB95_01675</name>
</gene>
<dbReference type="Gene3D" id="1.10.10.60">
    <property type="entry name" value="Homeodomain-like"/>
    <property type="match status" value="1"/>
</dbReference>
<dbReference type="InterPro" id="IPR051054">
    <property type="entry name" value="SorC_transcr_regulators"/>
</dbReference>
<organism evidence="6 7">
    <name type="scientific">Lottiidibacillus patelloidae</name>
    <dbReference type="NCBI Taxonomy" id="2670334"/>
    <lineage>
        <taxon>Bacteria</taxon>
        <taxon>Bacillati</taxon>
        <taxon>Bacillota</taxon>
        <taxon>Bacilli</taxon>
        <taxon>Bacillales</taxon>
        <taxon>Bacillaceae</taxon>
        <taxon>Lottiidibacillus</taxon>
    </lineage>
</organism>
<keyword evidence="2" id="KW-0805">Transcription regulation</keyword>
<dbReference type="SUPFAM" id="SSF100950">
    <property type="entry name" value="NagB/RpiA/CoA transferase-like"/>
    <property type="match status" value="1"/>
</dbReference>
<keyword evidence="4" id="KW-0804">Transcription</keyword>
<evidence type="ECO:0000313" key="6">
    <source>
        <dbReference type="EMBL" id="OZM58746.1"/>
    </source>
</evidence>
<dbReference type="GO" id="GO:0006355">
    <property type="term" value="P:regulation of DNA-templated transcription"/>
    <property type="evidence" value="ECO:0007669"/>
    <property type="project" value="InterPro"/>
</dbReference>
<dbReference type="SUPFAM" id="SSF46785">
    <property type="entry name" value="Winged helix' DNA-binding domain"/>
    <property type="match status" value="1"/>
</dbReference>
<comment type="similarity">
    <text evidence="1">Belongs to the SorC transcriptional regulatory family.</text>
</comment>
<dbReference type="Pfam" id="PF04198">
    <property type="entry name" value="Sugar-bind"/>
    <property type="match status" value="1"/>
</dbReference>
<dbReference type="InterPro" id="IPR012318">
    <property type="entry name" value="HTH_CRP"/>
</dbReference>
<keyword evidence="3" id="KW-0238">DNA-binding</keyword>
<dbReference type="Proteomes" id="UP000217083">
    <property type="component" value="Unassembled WGS sequence"/>
</dbReference>
<dbReference type="PANTHER" id="PTHR34294">
    <property type="entry name" value="TRANSCRIPTIONAL REGULATOR-RELATED"/>
    <property type="match status" value="1"/>
</dbReference>
<keyword evidence="7" id="KW-1185">Reference proteome</keyword>
<dbReference type="InterPro" id="IPR007324">
    <property type="entry name" value="Sugar-bd_dom_put"/>
</dbReference>
<feature type="domain" description="HTH crp-type" evidence="5">
    <location>
        <begin position="1"/>
        <end position="44"/>
    </location>
</feature>
<dbReference type="GO" id="GO:0030246">
    <property type="term" value="F:carbohydrate binding"/>
    <property type="evidence" value="ECO:0007669"/>
    <property type="project" value="InterPro"/>
</dbReference>
<evidence type="ECO:0000256" key="1">
    <source>
        <dbReference type="ARBA" id="ARBA00010466"/>
    </source>
</evidence>